<accession>A0ABQ9VIM0</accession>
<name>A0ABQ9VIM0_SAGOE</name>
<proteinExistence type="predicted"/>
<dbReference type="EMBL" id="JASSZA010000006">
    <property type="protein sequence ID" value="KAK2109218.1"/>
    <property type="molecule type" value="Genomic_DNA"/>
</dbReference>
<reference evidence="1 2" key="1">
    <citation type="submission" date="2023-05" db="EMBL/GenBank/DDBJ databases">
        <title>B98-5 Cell Line De Novo Hybrid Assembly: An Optical Mapping Approach.</title>
        <authorList>
            <person name="Kananen K."/>
            <person name="Auerbach J.A."/>
            <person name="Kautto E."/>
            <person name="Blachly J.S."/>
        </authorList>
    </citation>
    <scope>NUCLEOTIDE SEQUENCE [LARGE SCALE GENOMIC DNA]</scope>
    <source>
        <strain evidence="1">B95-8</strain>
        <tissue evidence="1">Cell line</tissue>
    </source>
</reference>
<dbReference type="Proteomes" id="UP001266305">
    <property type="component" value="Unassembled WGS sequence"/>
</dbReference>
<protein>
    <submittedName>
        <fullName evidence="1">Uncharacterized protein</fullName>
    </submittedName>
</protein>
<gene>
    <name evidence="1" type="ORF">P7K49_014383</name>
</gene>
<keyword evidence="2" id="KW-1185">Reference proteome</keyword>
<organism evidence="1 2">
    <name type="scientific">Saguinus oedipus</name>
    <name type="common">Cotton-top tamarin</name>
    <name type="synonym">Oedipomidas oedipus</name>
    <dbReference type="NCBI Taxonomy" id="9490"/>
    <lineage>
        <taxon>Eukaryota</taxon>
        <taxon>Metazoa</taxon>
        <taxon>Chordata</taxon>
        <taxon>Craniata</taxon>
        <taxon>Vertebrata</taxon>
        <taxon>Euteleostomi</taxon>
        <taxon>Mammalia</taxon>
        <taxon>Eutheria</taxon>
        <taxon>Euarchontoglires</taxon>
        <taxon>Primates</taxon>
        <taxon>Haplorrhini</taxon>
        <taxon>Platyrrhini</taxon>
        <taxon>Cebidae</taxon>
        <taxon>Callitrichinae</taxon>
        <taxon>Saguinus</taxon>
    </lineage>
</organism>
<evidence type="ECO:0000313" key="1">
    <source>
        <dbReference type="EMBL" id="KAK2109218.1"/>
    </source>
</evidence>
<evidence type="ECO:0000313" key="2">
    <source>
        <dbReference type="Proteomes" id="UP001266305"/>
    </source>
</evidence>
<comment type="caution">
    <text evidence="1">The sequence shown here is derived from an EMBL/GenBank/DDBJ whole genome shotgun (WGS) entry which is preliminary data.</text>
</comment>
<sequence>MECVYTGSDGRADGRSCLSSLQASAKLPSPDPHHTRFPTFAGFTALPRAGQILWELPARTPHAEDPLWAALGRSRVGSVGVPTPQRAMPGIGAPAEGVAYLSSLTSQDLIREAHKKVPS</sequence>